<dbReference type="InterPro" id="IPR052026">
    <property type="entry name" value="ExeA_AAA_ATPase_DNA-bind"/>
</dbReference>
<reference evidence="1 2" key="1">
    <citation type="submission" date="2022-12" db="EMBL/GenBank/DDBJ databases">
        <title>Draft genome sequence of Paenibacillus sp. dW9.</title>
        <authorList>
            <person name="Choi E.-W."/>
            <person name="Kim D.-U."/>
        </authorList>
    </citation>
    <scope>NUCLEOTIDE SEQUENCE [LARGE SCALE GENOMIC DNA]</scope>
    <source>
        <strain evidence="2">dW9</strain>
    </source>
</reference>
<sequence length="326" mass="38037">MNSNTYNRLEGNPIEEQELKQRLNDFDKIVVHHKLFQDLYQAVRECHVLKRGVVILGDTGAGKSTLFKTYERDFQRKTKVRVRNKHEENYESVPVLRVELDSNSKPLNVASKMLEELGDPFHYKGTEKQLTSRLKAHLIDAEVELIIIDELQHLIDTDTQRVIRKAADWLKQLLNDVNLPIVFGGIKEDANRIFASNKQLDERFPHKATFDGFMYRTEEEKREFRAFLKSIDYKMPFPDRSHIYDPLLAEKIYYATLGIPRTLNHLFHHSIKFALKQGMDTLAEMHLEYGFSLLSFETRPKVRNPFDGKAFDLKVALENEKTSKGV</sequence>
<dbReference type="PROSITE" id="PS00675">
    <property type="entry name" value="SIGMA54_INTERACT_1"/>
    <property type="match status" value="1"/>
</dbReference>
<comment type="caution">
    <text evidence="1">The sequence shown here is derived from an EMBL/GenBank/DDBJ whole genome shotgun (WGS) entry which is preliminary data.</text>
</comment>
<keyword evidence="2" id="KW-1185">Reference proteome</keyword>
<evidence type="ECO:0000313" key="1">
    <source>
        <dbReference type="EMBL" id="MCZ8514344.1"/>
    </source>
</evidence>
<dbReference type="Gene3D" id="3.40.50.300">
    <property type="entry name" value="P-loop containing nucleotide triphosphate hydrolases"/>
    <property type="match status" value="1"/>
</dbReference>
<dbReference type="EMBL" id="JAQAGZ010000011">
    <property type="protein sequence ID" value="MCZ8514344.1"/>
    <property type="molecule type" value="Genomic_DNA"/>
</dbReference>
<gene>
    <name evidence="1" type="ORF">O9H85_18320</name>
</gene>
<accession>A0ABT4QBS8</accession>
<name>A0ABT4QBS8_9BACL</name>
<dbReference type="InterPro" id="IPR008868">
    <property type="entry name" value="TniB"/>
</dbReference>
<proteinExistence type="predicted"/>
<dbReference type="InterPro" id="IPR027417">
    <property type="entry name" value="P-loop_NTPase"/>
</dbReference>
<dbReference type="Proteomes" id="UP001527882">
    <property type="component" value="Unassembled WGS sequence"/>
</dbReference>
<dbReference type="SUPFAM" id="SSF52540">
    <property type="entry name" value="P-loop containing nucleoside triphosphate hydrolases"/>
    <property type="match status" value="1"/>
</dbReference>
<protein>
    <submittedName>
        <fullName evidence="1">TniB family NTP-binding protein</fullName>
    </submittedName>
</protein>
<evidence type="ECO:0000313" key="2">
    <source>
        <dbReference type="Proteomes" id="UP001527882"/>
    </source>
</evidence>
<dbReference type="RefSeq" id="WP_269882860.1">
    <property type="nucleotide sequence ID" value="NZ_JAQAGZ010000011.1"/>
</dbReference>
<dbReference type="PANTHER" id="PTHR35894:SF1">
    <property type="entry name" value="PHOSPHORIBULOKINASE _ URIDINE KINASE FAMILY"/>
    <property type="match status" value="1"/>
</dbReference>
<dbReference type="InterPro" id="IPR025662">
    <property type="entry name" value="Sigma_54_int_dom_ATP-bd_1"/>
</dbReference>
<dbReference type="PANTHER" id="PTHR35894">
    <property type="entry name" value="GENERAL SECRETION PATHWAY PROTEIN A-RELATED"/>
    <property type="match status" value="1"/>
</dbReference>
<organism evidence="1 2">
    <name type="scientific">Paenibacillus gyeongsangnamensis</name>
    <dbReference type="NCBI Taxonomy" id="3388067"/>
    <lineage>
        <taxon>Bacteria</taxon>
        <taxon>Bacillati</taxon>
        <taxon>Bacillota</taxon>
        <taxon>Bacilli</taxon>
        <taxon>Bacillales</taxon>
        <taxon>Paenibacillaceae</taxon>
        <taxon>Paenibacillus</taxon>
    </lineage>
</organism>
<dbReference type="Pfam" id="PF05621">
    <property type="entry name" value="TniB"/>
    <property type="match status" value="1"/>
</dbReference>